<protein>
    <submittedName>
        <fullName evidence="2">Uncharacterized protein</fullName>
    </submittedName>
</protein>
<organism evidence="2 3">
    <name type="scientific">Pandoraea cepalis</name>
    <dbReference type="NCBI Taxonomy" id="2508294"/>
    <lineage>
        <taxon>Bacteria</taxon>
        <taxon>Pseudomonadati</taxon>
        <taxon>Pseudomonadota</taxon>
        <taxon>Betaproteobacteria</taxon>
        <taxon>Burkholderiales</taxon>
        <taxon>Burkholderiaceae</taxon>
        <taxon>Pandoraea</taxon>
    </lineage>
</organism>
<dbReference type="Proteomes" id="UP000396788">
    <property type="component" value="Unassembled WGS sequence"/>
</dbReference>
<sequence>MPRLDALPTPHYVSHPAPANTSATATNEASLAGEVRIALGAMQDDTHSSHRLRPSPSTVGRFTALMQHVGNFGLSLASLSVASLNNIKEIYDDSALATAHNVTLATASLATLSSLMDLTVAIGKYCTPSTTTADIKNTAWLTSAGALLGSKHLERYGAKYQTTLLGASMMVFFNQAGRIAGEHHAMAELSQRVGPTPSAAPSEAPPGDTLDIDSLQSCMGFSAAAYRAFGGIATEGLIEWMTAMEARRSLDLVEHQLNYESPFGQEGRYRSDTSEFGQSTQHAGATDPDRPSSHARAAVPDRVTNV</sequence>
<dbReference type="AlphaFoldDB" id="A0A5E4TV11"/>
<evidence type="ECO:0000313" key="3">
    <source>
        <dbReference type="Proteomes" id="UP000396788"/>
    </source>
</evidence>
<name>A0A5E4TV11_9BURK</name>
<evidence type="ECO:0000256" key="1">
    <source>
        <dbReference type="SAM" id="MobiDB-lite"/>
    </source>
</evidence>
<gene>
    <name evidence="2" type="ORF">PCE31107_01663</name>
</gene>
<accession>A0A5E4TV11</accession>
<dbReference type="RefSeq" id="WP_150607718.1">
    <property type="nucleotide sequence ID" value="NZ_CABPRY010000003.1"/>
</dbReference>
<feature type="region of interest" description="Disordered" evidence="1">
    <location>
        <begin position="1"/>
        <end position="25"/>
    </location>
</feature>
<proteinExistence type="predicted"/>
<feature type="compositionally biased region" description="Polar residues" evidence="1">
    <location>
        <begin position="274"/>
        <end position="283"/>
    </location>
</feature>
<dbReference type="EMBL" id="CABPRY010000003">
    <property type="protein sequence ID" value="VVD91796.1"/>
    <property type="molecule type" value="Genomic_DNA"/>
</dbReference>
<reference evidence="2 3" key="1">
    <citation type="submission" date="2019-08" db="EMBL/GenBank/DDBJ databases">
        <authorList>
            <person name="Peeters C."/>
        </authorList>
    </citation>
    <scope>NUCLEOTIDE SEQUENCE [LARGE SCALE GENOMIC DNA]</scope>
    <source>
        <strain evidence="2 3">LMG 31107</strain>
    </source>
</reference>
<feature type="compositionally biased region" description="Low complexity" evidence="1">
    <location>
        <begin position="16"/>
        <end position="25"/>
    </location>
</feature>
<evidence type="ECO:0000313" key="2">
    <source>
        <dbReference type="EMBL" id="VVD91796.1"/>
    </source>
</evidence>
<feature type="region of interest" description="Disordered" evidence="1">
    <location>
        <begin position="263"/>
        <end position="306"/>
    </location>
</feature>